<evidence type="ECO:0008006" key="4">
    <source>
        <dbReference type="Google" id="ProtNLM"/>
    </source>
</evidence>
<sequence>MKGIQGQVTIQGEPAPAGVRLEFQLANESFSFTVRTKEDGSYKYLPLAEAPLKTGVYRVAILPPAAKTVVNETGVAMSEKPSGPKNYGKYSNSQTSGIQAALNDEVVTLDIEIES</sequence>
<evidence type="ECO:0000313" key="3">
    <source>
        <dbReference type="Proteomes" id="UP000004358"/>
    </source>
</evidence>
<feature type="region of interest" description="Disordered" evidence="1">
    <location>
        <begin position="75"/>
        <end position="94"/>
    </location>
</feature>
<dbReference type="Proteomes" id="UP000004358">
    <property type="component" value="Unassembled WGS sequence"/>
</dbReference>
<reference evidence="2 3" key="1">
    <citation type="submission" date="2006-02" db="EMBL/GenBank/DDBJ databases">
        <authorList>
            <person name="Amann R."/>
            <person name="Ferriera S."/>
            <person name="Johnson J."/>
            <person name="Kravitz S."/>
            <person name="Halpern A."/>
            <person name="Remington K."/>
            <person name="Beeson K."/>
            <person name="Tran B."/>
            <person name="Rogers Y.-H."/>
            <person name="Friedman R."/>
            <person name="Venter J.C."/>
        </authorList>
    </citation>
    <scope>NUCLEOTIDE SEQUENCE [LARGE SCALE GENOMIC DNA]</scope>
    <source>
        <strain evidence="2 3">DSM 3645</strain>
    </source>
</reference>
<name>A3ZLA2_9BACT</name>
<comment type="caution">
    <text evidence="2">The sequence shown here is derived from an EMBL/GenBank/DDBJ whole genome shotgun (WGS) entry which is preliminary data.</text>
</comment>
<protein>
    <recommendedName>
        <fullName evidence="4">Carboxypeptidase regulatory-like domain-containing protein</fullName>
    </recommendedName>
</protein>
<gene>
    <name evidence="2" type="ORF">DSM3645_09057</name>
</gene>
<dbReference type="AlphaFoldDB" id="A3ZLA2"/>
<proteinExistence type="predicted"/>
<evidence type="ECO:0000256" key="1">
    <source>
        <dbReference type="SAM" id="MobiDB-lite"/>
    </source>
</evidence>
<dbReference type="EMBL" id="AANZ01000001">
    <property type="protein sequence ID" value="EAQ82535.1"/>
    <property type="molecule type" value="Genomic_DNA"/>
</dbReference>
<organism evidence="2 3">
    <name type="scientific">Blastopirellula marina DSM 3645</name>
    <dbReference type="NCBI Taxonomy" id="314230"/>
    <lineage>
        <taxon>Bacteria</taxon>
        <taxon>Pseudomonadati</taxon>
        <taxon>Planctomycetota</taxon>
        <taxon>Planctomycetia</taxon>
        <taxon>Pirellulales</taxon>
        <taxon>Pirellulaceae</taxon>
        <taxon>Blastopirellula</taxon>
    </lineage>
</organism>
<evidence type="ECO:0000313" key="2">
    <source>
        <dbReference type="EMBL" id="EAQ82535.1"/>
    </source>
</evidence>
<dbReference type="HOGENOM" id="CLU_2104271_0_0_0"/>
<accession>A3ZLA2</accession>